<dbReference type="PANTHER" id="PTHR34295:SF1">
    <property type="entry name" value="BIOTIN TRANSPORTER BIOY"/>
    <property type="match status" value="1"/>
</dbReference>
<sequence>MSALDQNKLSGLDKFLWAVIGLLLTIAGTFIPANLALPIILPQAGQIPLRLEAVYTYPLQVTYQIGAVLLAGCMGGAEAATLSQIAYLTLGLSSFPIFAYGGGLGYLQEPTFGYLLGFIPAAWLCGSLAFRQSARLETLTLSSFAGLVVIHAIGLVYLSGLVLFKIVPQPWWSAVTQYSLHPLPGQLIMVCIVGVVARFLRLILFY</sequence>
<proteinExistence type="inferred from homology"/>
<dbReference type="GO" id="GO:0015225">
    <property type="term" value="F:biotin transmembrane transporter activity"/>
    <property type="evidence" value="ECO:0007669"/>
    <property type="project" value="UniProtKB-UniRule"/>
</dbReference>
<evidence type="ECO:0000256" key="2">
    <source>
        <dbReference type="PIRNR" id="PIRNR016661"/>
    </source>
</evidence>
<dbReference type="eggNOG" id="COG1268">
    <property type="taxonomic scope" value="Bacteria"/>
</dbReference>
<keyword evidence="3" id="KW-1133">Transmembrane helix</keyword>
<reference evidence="4" key="1">
    <citation type="submission" date="2009-01" db="EMBL/GenBank/DDBJ databases">
        <title>Complete sequence of chromosome Cyanothece sp. PCC 7425.</title>
        <authorList>
            <consortium name="US DOE Joint Genome Institute"/>
            <person name="Lucas S."/>
            <person name="Copeland A."/>
            <person name="Lapidus A."/>
            <person name="Glavina del Rio T."/>
            <person name="Dalin E."/>
            <person name="Tice H."/>
            <person name="Bruce D."/>
            <person name="Goodwin L."/>
            <person name="Pitluck S."/>
            <person name="Sims D."/>
            <person name="Meineke L."/>
            <person name="Brettin T."/>
            <person name="Detter J.C."/>
            <person name="Han C."/>
            <person name="Larimer F."/>
            <person name="Land M."/>
            <person name="Hauser L."/>
            <person name="Kyrpides N."/>
            <person name="Ovchinnikova G."/>
            <person name="Liberton M."/>
            <person name="Stoeckel J."/>
            <person name="Banerjee A."/>
            <person name="Singh A."/>
            <person name="Page L."/>
            <person name="Sato H."/>
            <person name="Zhao L."/>
            <person name="Sherman L."/>
            <person name="Pakrasi H."/>
            <person name="Richardson P."/>
        </authorList>
    </citation>
    <scope>NUCLEOTIDE SEQUENCE</scope>
    <source>
        <strain evidence="4">PCC 7425</strain>
    </source>
</reference>
<dbReference type="AlphaFoldDB" id="B8HPN9"/>
<dbReference type="STRING" id="395961.Cyan7425_1530"/>
<keyword evidence="2" id="KW-1003">Cell membrane</keyword>
<evidence type="ECO:0000256" key="3">
    <source>
        <dbReference type="SAM" id="Phobius"/>
    </source>
</evidence>
<feature type="transmembrane region" description="Helical" evidence="3">
    <location>
        <begin position="142"/>
        <end position="167"/>
    </location>
</feature>
<dbReference type="GO" id="GO:0005886">
    <property type="term" value="C:plasma membrane"/>
    <property type="evidence" value="ECO:0007669"/>
    <property type="project" value="UniProtKB-SubCell"/>
</dbReference>
<dbReference type="PANTHER" id="PTHR34295">
    <property type="entry name" value="BIOTIN TRANSPORTER BIOY"/>
    <property type="match status" value="1"/>
</dbReference>
<dbReference type="HOGENOM" id="CLU_077931_4_0_3"/>
<organism evidence="4">
    <name type="scientific">Cyanothece sp. (strain PCC 7425 / ATCC 29141)</name>
    <dbReference type="NCBI Taxonomy" id="395961"/>
    <lineage>
        <taxon>Bacteria</taxon>
        <taxon>Bacillati</taxon>
        <taxon>Cyanobacteriota</taxon>
        <taxon>Cyanophyceae</taxon>
        <taxon>Gomontiellales</taxon>
        <taxon>Cyanothecaceae</taxon>
        <taxon>Cyanothece</taxon>
    </lineage>
</organism>
<dbReference type="PIRSF" id="PIRSF016661">
    <property type="entry name" value="BioY"/>
    <property type="match status" value="1"/>
</dbReference>
<feature type="transmembrane region" description="Helical" evidence="3">
    <location>
        <begin position="15"/>
        <end position="41"/>
    </location>
</feature>
<protein>
    <recommendedName>
        <fullName evidence="2">Biotin transporter</fullName>
    </recommendedName>
</protein>
<dbReference type="EMBL" id="CP001344">
    <property type="protein sequence ID" value="ACL43900.1"/>
    <property type="molecule type" value="Genomic_DNA"/>
</dbReference>
<dbReference type="Gene3D" id="1.10.1760.20">
    <property type="match status" value="1"/>
</dbReference>
<gene>
    <name evidence="4" type="ordered locus">Cyan7425_1530</name>
</gene>
<dbReference type="InterPro" id="IPR003784">
    <property type="entry name" value="BioY"/>
</dbReference>
<comment type="similarity">
    <text evidence="1 2">Belongs to the BioY family.</text>
</comment>
<feature type="transmembrane region" description="Helical" evidence="3">
    <location>
        <begin position="187"/>
        <end position="204"/>
    </location>
</feature>
<evidence type="ECO:0000256" key="1">
    <source>
        <dbReference type="ARBA" id="ARBA00010692"/>
    </source>
</evidence>
<keyword evidence="2" id="KW-0813">Transport</keyword>
<feature type="transmembrane region" description="Helical" evidence="3">
    <location>
        <begin position="112"/>
        <end position="130"/>
    </location>
</feature>
<comment type="subcellular location">
    <subcellularLocation>
        <location evidence="2">Cell membrane</location>
        <topology evidence="2">Multi-pass membrane protein</topology>
    </subcellularLocation>
</comment>
<dbReference type="Pfam" id="PF02632">
    <property type="entry name" value="BioY"/>
    <property type="match status" value="1"/>
</dbReference>
<evidence type="ECO:0000313" key="4">
    <source>
        <dbReference type="EMBL" id="ACL43900.1"/>
    </source>
</evidence>
<feature type="transmembrane region" description="Helical" evidence="3">
    <location>
        <begin position="87"/>
        <end position="106"/>
    </location>
</feature>
<accession>B8HPN9</accession>
<dbReference type="KEGG" id="cyn:Cyan7425_1530"/>
<keyword evidence="3" id="KW-0812">Transmembrane</keyword>
<keyword evidence="2 3" id="KW-0472">Membrane</keyword>
<name>B8HPN9_CYAP4</name>